<evidence type="ECO:0000259" key="1">
    <source>
        <dbReference type="Pfam" id="PF07969"/>
    </source>
</evidence>
<dbReference type="HOGENOM" id="CLU_2000992_0_0_9"/>
<evidence type="ECO:0000313" key="3">
    <source>
        <dbReference type="Proteomes" id="UP000001924"/>
    </source>
</evidence>
<dbReference type="EMBL" id="CP002844">
    <property type="protein sequence ID" value="AEI57348.1"/>
    <property type="molecule type" value="Genomic_DNA"/>
</dbReference>
<feature type="domain" description="Amidohydrolase 3" evidence="1">
    <location>
        <begin position="2"/>
        <end position="99"/>
    </location>
</feature>
<dbReference type="PANTHER" id="PTHR22642:SF2">
    <property type="entry name" value="PROTEIN LONG AFTER FAR-RED 3"/>
    <property type="match status" value="1"/>
</dbReference>
<sequence>MDGSISGETAYNTDPYPSGKMGVSLTSVEKLKRAVKMARDNKLQLAVHAMGDKAIQTVIDVTKEMAPWLTTMPSVRIKHASLMTDQMFAEIANSKMNYALVTQPIFFLRKMNPIVIIFHQPSLN</sequence>
<dbReference type="Proteomes" id="UP000001924">
    <property type="component" value="Chromosome"/>
</dbReference>
<dbReference type="Pfam" id="PF07969">
    <property type="entry name" value="Amidohydro_3"/>
    <property type="match status" value="1"/>
</dbReference>
<dbReference type="SUPFAM" id="SSF51556">
    <property type="entry name" value="Metallo-dependent hydrolases"/>
    <property type="match status" value="1"/>
</dbReference>
<dbReference type="InterPro" id="IPR013108">
    <property type="entry name" value="Amidohydro_3"/>
</dbReference>
<dbReference type="Gene3D" id="3.20.20.140">
    <property type="entry name" value="Metal-dependent hydrolases"/>
    <property type="match status" value="1"/>
</dbReference>
<gene>
    <name evidence="2" type="ordered locus">HMPREF0538_21138</name>
</gene>
<dbReference type="AlphaFoldDB" id="F8DR25"/>
<organism evidence="2 3">
    <name type="scientific">Limosilactobacillus reuteri (strain ATCC 55730 / SD2112)</name>
    <name type="common">Lactobacillus reuteri</name>
    <dbReference type="NCBI Taxonomy" id="491077"/>
    <lineage>
        <taxon>Bacteria</taxon>
        <taxon>Bacillati</taxon>
        <taxon>Bacillota</taxon>
        <taxon>Bacilli</taxon>
        <taxon>Lactobacillales</taxon>
        <taxon>Lactobacillaceae</taxon>
        <taxon>Limosilactobacillus</taxon>
    </lineage>
</organism>
<dbReference type="PANTHER" id="PTHR22642">
    <property type="entry name" value="IMIDAZOLONEPROPIONASE"/>
    <property type="match status" value="1"/>
</dbReference>
<reference evidence="3" key="1">
    <citation type="submission" date="2011-06" db="EMBL/GenBank/DDBJ databases">
        <title>The complete genome of Lactobacillus reuteri ATCC 55730 / SD2112.</title>
        <authorList>
            <person name="Muzny D."/>
            <person name="Qin X."/>
            <person name="Buhay C."/>
            <person name="Dugan-Rocha S."/>
            <person name="Ding Y."/>
            <person name="Chen G."/>
            <person name="Hawes A."/>
            <person name="Holder M."/>
            <person name="Jhangiani S."/>
            <person name="Johnson A."/>
            <person name="Khan Z."/>
            <person name="Li Z."/>
            <person name="Liu W."/>
            <person name="Liu X."/>
            <person name="Perez L."/>
            <person name="Shen H."/>
            <person name="Wang Q."/>
            <person name="Watt J."/>
            <person name="Xi L."/>
            <person name="Xin Y."/>
            <person name="Zhou J."/>
            <person name="Deng J."/>
            <person name="Jiang H."/>
            <person name="Liu Y."/>
            <person name="Qu J."/>
            <person name="Song X.-Z."/>
            <person name="Zhang L."/>
            <person name="Villasana D."/>
            <person name="Johnson A."/>
            <person name="Liu J."/>
            <person name="Liyanage D."/>
            <person name="Lorensuhewa L."/>
            <person name="Robinson T."/>
            <person name="Song A."/>
            <person name="Song B.-B."/>
            <person name="Dinh H."/>
            <person name="Thornton R."/>
            <person name="Coyle M."/>
            <person name="Francisco L."/>
            <person name="Jackson L."/>
            <person name="Javaid M."/>
            <person name="Korchina V."/>
            <person name="Kovar C."/>
            <person name="Mata R."/>
            <person name="Mathew T."/>
            <person name="Ngo R."/>
            <person name="Nguyen L."/>
            <person name="Nguyen N."/>
            <person name="Okwuonu G."/>
            <person name="Ongeri F."/>
            <person name="Pham C."/>
            <person name="Simmons D."/>
            <person name="Wilczek-Boney K."/>
            <person name="Hale W."/>
            <person name="Jakkamsetti A."/>
            <person name="Pham P."/>
            <person name="Ruth R."/>
            <person name="San Lucas F."/>
            <person name="Warren J."/>
            <person name="Zhang J."/>
            <person name="Zhao Z."/>
            <person name="Zhou C."/>
            <person name="Zhu D."/>
            <person name="Lee S."/>
            <person name="Bess C."/>
            <person name="Blankenburg K."/>
            <person name="Forbes L."/>
            <person name="Fu Q."/>
            <person name="Gubbala S."/>
            <person name="Hirani K."/>
            <person name="Jayaseelan J.C."/>
            <person name="Lara F."/>
            <person name="Munidasa M."/>
            <person name="Palculict T."/>
            <person name="Patil S."/>
            <person name="Pu L.-L."/>
            <person name="Saada N."/>
            <person name="Tang L."/>
            <person name="Weissenberger G."/>
            <person name="Zhu Y."/>
            <person name="Hemphill L."/>
            <person name="Shang Y."/>
            <person name="Youmans B."/>
            <person name="Ayvaz T."/>
            <person name="Ross M."/>
            <person name="Santibanez J."/>
            <person name="Aqrawi P."/>
            <person name="Gross S."/>
            <person name="Joshi V."/>
            <person name="Fowler G."/>
            <person name="Nazareth L."/>
            <person name="Reid J."/>
            <person name="Worley K."/>
            <person name="Petrosino J."/>
            <person name="Highlander S."/>
            <person name="Gibbs R."/>
        </authorList>
    </citation>
    <scope>NUCLEOTIDE SEQUENCE [LARGE SCALE GENOMIC DNA]</scope>
    <source>
        <strain evidence="3">ATCC 55730 / SD2112</strain>
    </source>
</reference>
<name>F8DR25_LIMRS</name>
<proteinExistence type="predicted"/>
<evidence type="ECO:0000313" key="2">
    <source>
        <dbReference type="EMBL" id="AEI57348.1"/>
    </source>
</evidence>
<accession>F8DR25</accession>
<dbReference type="KEGG" id="lru:HMPREF0538_21138"/>
<dbReference type="InterPro" id="IPR032466">
    <property type="entry name" value="Metal_Hydrolase"/>
</dbReference>
<protein>
    <recommendedName>
        <fullName evidence="1">Amidohydrolase 3 domain-containing protein</fullName>
    </recommendedName>
</protein>